<evidence type="ECO:0000313" key="1">
    <source>
        <dbReference type="EMBL" id="WOS74878.1"/>
    </source>
</evidence>
<reference evidence="1" key="1">
    <citation type="submission" date="2023-06" db="EMBL/GenBank/DDBJ databases">
        <authorList>
            <consortium name="Clinical and Environmental Microbiology Branch: Whole genome sequencing antimicrobial resistance pathogens in the healthcare setting"/>
        </authorList>
    </citation>
    <scope>NUCLEOTIDE SEQUENCE</scope>
    <source>
        <strain evidence="1">2021CK-01020</strain>
    </source>
</reference>
<accession>A0AAQ3LEH0</accession>
<reference evidence="1" key="2">
    <citation type="submission" date="2023-10" db="EMBL/GenBank/DDBJ databases">
        <title>Pathogen: clinical or host-associated sample.</title>
        <authorList>
            <person name="Hergert J."/>
            <person name="Casey R."/>
            <person name="Wagner J."/>
            <person name="Young E.L."/>
            <person name="Oakeson K.F."/>
        </authorList>
    </citation>
    <scope>NUCLEOTIDE SEQUENCE</scope>
    <source>
        <strain evidence="1">2021CK-01020</strain>
    </source>
</reference>
<dbReference type="Proteomes" id="UP001297540">
    <property type="component" value="Chromosome"/>
</dbReference>
<sequence length="49" mass="5464">MLSVSRRLLDGSAKRITGRAVDHGWLQVDLASQELAEARKPLVFVMQDV</sequence>
<dbReference type="EMBL" id="CP136986">
    <property type="protein sequence ID" value="WOS74878.1"/>
    <property type="molecule type" value="Genomic_DNA"/>
</dbReference>
<gene>
    <name evidence="1" type="ORF">L4V69_20430</name>
</gene>
<protein>
    <submittedName>
        <fullName evidence="1">Uncharacterized protein</fullName>
    </submittedName>
</protein>
<dbReference type="AlphaFoldDB" id="A0AAQ3LEH0"/>
<proteinExistence type="predicted"/>
<evidence type="ECO:0000313" key="2">
    <source>
        <dbReference type="Proteomes" id="UP001297540"/>
    </source>
</evidence>
<name>A0AAQ3LEH0_PSEAI</name>
<organism evidence="1 2">
    <name type="scientific">Pseudomonas aeruginosa</name>
    <dbReference type="NCBI Taxonomy" id="287"/>
    <lineage>
        <taxon>Bacteria</taxon>
        <taxon>Pseudomonadati</taxon>
        <taxon>Pseudomonadota</taxon>
        <taxon>Gammaproteobacteria</taxon>
        <taxon>Pseudomonadales</taxon>
        <taxon>Pseudomonadaceae</taxon>
        <taxon>Pseudomonas</taxon>
    </lineage>
</organism>